<accession>A0A484M405</accession>
<feature type="region of interest" description="Disordered" evidence="1">
    <location>
        <begin position="32"/>
        <end position="79"/>
    </location>
</feature>
<proteinExistence type="predicted"/>
<evidence type="ECO:0000256" key="1">
    <source>
        <dbReference type="SAM" id="MobiDB-lite"/>
    </source>
</evidence>
<dbReference type="Proteomes" id="UP000595140">
    <property type="component" value="Unassembled WGS sequence"/>
</dbReference>
<organism evidence="2 3">
    <name type="scientific">Cuscuta campestris</name>
    <dbReference type="NCBI Taxonomy" id="132261"/>
    <lineage>
        <taxon>Eukaryota</taxon>
        <taxon>Viridiplantae</taxon>
        <taxon>Streptophyta</taxon>
        <taxon>Embryophyta</taxon>
        <taxon>Tracheophyta</taxon>
        <taxon>Spermatophyta</taxon>
        <taxon>Magnoliopsida</taxon>
        <taxon>eudicotyledons</taxon>
        <taxon>Gunneridae</taxon>
        <taxon>Pentapetalae</taxon>
        <taxon>asterids</taxon>
        <taxon>lamiids</taxon>
        <taxon>Solanales</taxon>
        <taxon>Convolvulaceae</taxon>
        <taxon>Cuscuteae</taxon>
        <taxon>Cuscuta</taxon>
        <taxon>Cuscuta subgen. Grammica</taxon>
        <taxon>Cuscuta sect. Cleistogrammica</taxon>
    </lineage>
</organism>
<evidence type="ECO:0000313" key="3">
    <source>
        <dbReference type="Proteomes" id="UP000595140"/>
    </source>
</evidence>
<dbReference type="AlphaFoldDB" id="A0A484M405"/>
<dbReference type="EMBL" id="OOIL02002582">
    <property type="protein sequence ID" value="VFQ83299.1"/>
    <property type="molecule type" value="Genomic_DNA"/>
</dbReference>
<reference evidence="2 3" key="1">
    <citation type="submission" date="2018-04" db="EMBL/GenBank/DDBJ databases">
        <authorList>
            <person name="Vogel A."/>
        </authorList>
    </citation>
    <scope>NUCLEOTIDE SEQUENCE [LARGE SCALE GENOMIC DNA]</scope>
</reference>
<feature type="compositionally biased region" description="Basic residues" evidence="1">
    <location>
        <begin position="40"/>
        <end position="57"/>
    </location>
</feature>
<protein>
    <submittedName>
        <fullName evidence="2">Uncharacterized protein</fullName>
    </submittedName>
</protein>
<sequence>MMEMEMSCCGGRVKSGIYSVCGIRRKESQVMAEQRGINRSNKKKKRKLQLHGSMLRKKKEEQENHPKFPNFESKNAAATSRNIRKVLQRKFGVGMLKLVS</sequence>
<gene>
    <name evidence="2" type="ORF">CCAM_LOCUS25075</name>
</gene>
<keyword evidence="3" id="KW-1185">Reference proteome</keyword>
<name>A0A484M405_9ASTE</name>
<evidence type="ECO:0000313" key="2">
    <source>
        <dbReference type="EMBL" id="VFQ83299.1"/>
    </source>
</evidence>